<sequence>MLGRSRGGDLDMFLRQSCGQPRVPHDRAARHGAVTRQQPYAWRWPCRRGTRVSPRWWIPERRGTGPRWAVLLRWGRCPFSIGDGPPPREKVHSIANSSIAESPCSADELTSRREDLRADVAEVACAQQQRRWLVVEDRVRTLEPSLHHGRGVRSAMSRAARWAMRSRSTSVSLLMARVPSAHSYGPGFLDLPEIRGHEKSDLDLPALESQFGTQYRRSRSSASHLAPEPTAAQQL</sequence>
<proteinExistence type="predicted"/>
<evidence type="ECO:0000256" key="1">
    <source>
        <dbReference type="SAM" id="MobiDB-lite"/>
    </source>
</evidence>
<dbReference type="EMBL" id="CP009111">
    <property type="protein sequence ID" value="ANS31506.1"/>
    <property type="molecule type" value="Genomic_DNA"/>
</dbReference>
<reference evidence="2 3" key="1">
    <citation type="submission" date="2014-07" db="EMBL/GenBank/DDBJ databases">
        <authorList>
            <person name="Zhang J.E."/>
            <person name="Yang H."/>
            <person name="Guo J."/>
            <person name="Deng Z."/>
            <person name="Luo H."/>
            <person name="Luo M."/>
            <person name="Zhao B."/>
        </authorList>
    </citation>
    <scope>NUCLEOTIDE SEQUENCE [LARGE SCALE GENOMIC DNA]</scope>
    <source>
        <strain evidence="2 3">1CP</strain>
    </source>
</reference>
<organism evidence="2 3">
    <name type="scientific">Rhodococcus opacus</name>
    <name type="common">Nocardia opaca</name>
    <dbReference type="NCBI Taxonomy" id="37919"/>
    <lineage>
        <taxon>Bacteria</taxon>
        <taxon>Bacillati</taxon>
        <taxon>Actinomycetota</taxon>
        <taxon>Actinomycetes</taxon>
        <taxon>Mycobacteriales</taxon>
        <taxon>Nocardiaceae</taxon>
        <taxon>Rhodococcus</taxon>
    </lineage>
</organism>
<name>A0A1B1KFX4_RHOOP</name>
<feature type="compositionally biased region" description="Polar residues" evidence="1">
    <location>
        <begin position="213"/>
        <end position="223"/>
    </location>
</feature>
<evidence type="ECO:0000313" key="3">
    <source>
        <dbReference type="Proteomes" id="UP000186108"/>
    </source>
</evidence>
<dbReference type="AlphaFoldDB" id="A0A1B1KFX4"/>
<gene>
    <name evidence="2" type="ORF">R1CP_34480</name>
</gene>
<accession>A0A1B1KFX4</accession>
<evidence type="ECO:0000313" key="2">
    <source>
        <dbReference type="EMBL" id="ANS31506.1"/>
    </source>
</evidence>
<feature type="region of interest" description="Disordered" evidence="1">
    <location>
        <begin position="213"/>
        <end position="235"/>
    </location>
</feature>
<protein>
    <submittedName>
        <fullName evidence="2">Uncharacterized protein</fullName>
    </submittedName>
</protein>
<dbReference type="Proteomes" id="UP000186108">
    <property type="component" value="Chromosome"/>
</dbReference>